<reference evidence="3" key="1">
    <citation type="submission" date="2021-02" db="EMBL/GenBank/DDBJ databases">
        <title>Fulvivirga sp. S481 isolated from sea water.</title>
        <authorList>
            <person name="Bae S.S."/>
            <person name="Baek K."/>
        </authorList>
    </citation>
    <scope>NUCLEOTIDE SEQUENCE</scope>
    <source>
        <strain evidence="3">S481</strain>
    </source>
</reference>
<dbReference type="InterPro" id="IPR013783">
    <property type="entry name" value="Ig-like_fold"/>
</dbReference>
<evidence type="ECO:0000313" key="4">
    <source>
        <dbReference type="Proteomes" id="UP000662783"/>
    </source>
</evidence>
<dbReference type="SMART" id="SM00089">
    <property type="entry name" value="PKD"/>
    <property type="match status" value="1"/>
</dbReference>
<organism evidence="3 4">
    <name type="scientific">Fulvivirga lutea</name>
    <dbReference type="NCBI Taxonomy" id="2810512"/>
    <lineage>
        <taxon>Bacteria</taxon>
        <taxon>Pseudomonadati</taxon>
        <taxon>Bacteroidota</taxon>
        <taxon>Cytophagia</taxon>
        <taxon>Cytophagales</taxon>
        <taxon>Fulvivirgaceae</taxon>
        <taxon>Fulvivirga</taxon>
    </lineage>
</organism>
<dbReference type="PANTHER" id="PTHR28206">
    <property type="entry name" value="NUCLEOPORIN POM152"/>
    <property type="match status" value="1"/>
</dbReference>
<keyword evidence="1" id="KW-0732">Signal</keyword>
<dbReference type="GO" id="GO:0006606">
    <property type="term" value="P:protein import into nucleus"/>
    <property type="evidence" value="ECO:0007669"/>
    <property type="project" value="TreeGrafter"/>
</dbReference>
<dbReference type="Proteomes" id="UP000662783">
    <property type="component" value="Chromosome"/>
</dbReference>
<proteinExistence type="predicted"/>
<dbReference type="Pfam" id="PF24312">
    <property type="entry name" value="Ig-like_POM152"/>
    <property type="match status" value="4"/>
</dbReference>
<dbReference type="InterPro" id="IPR000601">
    <property type="entry name" value="PKD_dom"/>
</dbReference>
<dbReference type="SUPFAM" id="SSF49299">
    <property type="entry name" value="PKD domain"/>
    <property type="match status" value="1"/>
</dbReference>
<dbReference type="PANTHER" id="PTHR28206:SF1">
    <property type="entry name" value="NUCLEOPORIN POM152"/>
    <property type="match status" value="1"/>
</dbReference>
<feature type="signal peptide" evidence="1">
    <location>
        <begin position="1"/>
        <end position="24"/>
    </location>
</feature>
<dbReference type="InterPro" id="IPR037701">
    <property type="entry name" value="Pom152"/>
</dbReference>
<dbReference type="InterPro" id="IPR022409">
    <property type="entry name" value="PKD/Chitinase_dom"/>
</dbReference>
<dbReference type="InterPro" id="IPR056541">
    <property type="entry name" value="Ig-like_POM152"/>
</dbReference>
<dbReference type="CDD" id="cd00146">
    <property type="entry name" value="PKD"/>
    <property type="match status" value="1"/>
</dbReference>
<dbReference type="EMBL" id="CP070608">
    <property type="protein sequence ID" value="QSE97747.1"/>
    <property type="molecule type" value="Genomic_DNA"/>
</dbReference>
<dbReference type="RefSeq" id="WP_205722256.1">
    <property type="nucleotide sequence ID" value="NZ_CP070608.1"/>
</dbReference>
<sequence>MKTTGFIKKYIMCMFLLSIYSLGAKGDCLPEVSATFNASSLSVTASSTKELSNVVLKFCDESTQKFDDLSGKTKSFQGTGDNANKEIIGIWIKSGCNSSGDGPGYGEYVANVSWNGSCFANLTEPVRPVLECVDHNANGTFTAHFGYLNENNSVATIEVGPNNKFTPNPKDRGQTTIFQPGRVYDAFQVNFDGSNLVWTLKSPNGSTRTSTASNNPDQKCFNDDYCLASSIDGGSIAFNGPYNPQGTNIINNVELPSSPFEGVDFEYVWLQSEVNVPNTVGNSSWSMVAGSENLTELPISGLLQTMYYIRCARIAGCEDYWGETNIVEVAVDPCTPENIDGGTIAFNGPYDPQGTNIINNVELPTSPFEGVDFEYVWVKSLVNEPNYVGNSNWSLVEGSQNLTELPISGLFQTTYYLRCARIIGCDSYYWGETNIVEVAVDPCTPENIDGGTIAFNGPYNPQGTNIINNVELPTSPFEGVDFEYVWVKSLVNEPNYVGNSNWSLVEGSQNLTELPISGLFQTTYYLRCARIIGCDSYYWGETNIVEVAVDPCTPENIDGGTIAFNGPYDPQGTNIINNVELPTSPFEGVDFEYVWVKSLVNEPNYVGNSNWSLVEGSQNLTELPISGLFQTTYYLRCARIIGCDSYYWGETNIVEVAVDPCTPENIDGGTIAFNGPYNPQGTNIINNVELPTSPFEGVDFEYVWVKSLVNEPNYVGNSNWSLVEGSQNLTELPISGLFQTTYYLRCARIIGCDSYYWGETNIVEVAVDPCTPENIDGGTIAFNGPYNPQGTNIINNVELPSSPFEGVDFEYVWLQSEENVPNTVGNSSWSMVAGSENLTELPISGLLQTMYYIRCARIVGCEDYWGETNIVEVAVDPCTPENIDGGIIAFSGPYNPQGTNIINNVELPSSPFEGVDFEYVWLQSEENVPNTVGNSSWSMVAGSENLTELPISGLLQTMYYIRCARIVGCEDYWGETNIVEVEVFEIPTATLSGGGEFCAGSSGTIQINFSGTSPFNFTYSNGVDTFDQTTELNEILIEVPAGNYSLVSVSDANYNGTVSGTASVSEIELPTALLTGGGQICGEGTATVSIDLTGIAPFVVTYSNGAETTEVTVEGNNYSFEASAGSYSLVSVQDANCQGTVSGQAVVSQSDAPTASISGGGQICGEGTATVSIDLTGTAPFVVTYSNGAETTEVSVEGNNYSFEAGAGSYSLVSVQDANCQGTVNGQAVVSQLDAPTASISGGGQICGEGTATVSIDLTGTAPFVVTYSNGAETTEVTVEGNNYSFEASAGSYSLVSVQDANCQGTVNGQAVVSQSDAPTASISGGGQICGEGTTTVSIDLSGTAPFVVTYSNGTETTEVTVEGNNYSFEANAGSYSLISVQDANCQGTVSGSASVTSASTPEGEIYLDPNYCLGTDITLNNDISGEGNSYSWTTTGSGNLQGADMKVPTYIAIEEEDKVQFILTVNNGCSNTEFFAVTNVIGTTANFSVSPELKNGEMLVGVKYDFIANDREANSYNWDFSDGVTSSLPEVAHVYKSVGSYKITLSTNDGDCSDSKSIDVTVIENDNLFIPNVFSPTSSNPENSSVKVYGEDLSNEGFEFFIYNRWGQVVYRTSNLDEAQNFGWNGETSGEEKGNNVFTYTVRGKFNNGNPFEETGTITLVK</sequence>
<dbReference type="GO" id="GO:0006999">
    <property type="term" value="P:nuclear pore organization"/>
    <property type="evidence" value="ECO:0007669"/>
    <property type="project" value="TreeGrafter"/>
</dbReference>
<gene>
    <name evidence="3" type="ORF">JR347_01265</name>
</gene>
<name>A0A974WIB3_9BACT</name>
<evidence type="ECO:0000259" key="2">
    <source>
        <dbReference type="PROSITE" id="PS50093"/>
    </source>
</evidence>
<dbReference type="Pfam" id="PF18911">
    <property type="entry name" value="PKD_4"/>
    <property type="match status" value="1"/>
</dbReference>
<dbReference type="PROSITE" id="PS50093">
    <property type="entry name" value="PKD"/>
    <property type="match status" value="1"/>
</dbReference>
<dbReference type="InterPro" id="IPR035986">
    <property type="entry name" value="PKD_dom_sf"/>
</dbReference>
<dbReference type="Pfam" id="PF13585">
    <property type="entry name" value="CHU_C"/>
    <property type="match status" value="1"/>
</dbReference>
<feature type="domain" description="PKD" evidence="2">
    <location>
        <begin position="1516"/>
        <end position="1563"/>
    </location>
</feature>
<dbReference type="Gene3D" id="2.60.40.10">
    <property type="entry name" value="Immunoglobulins"/>
    <property type="match status" value="1"/>
</dbReference>
<protein>
    <submittedName>
        <fullName evidence="3">Gliding motility-associated C-terminal domain-containing protein</fullName>
    </submittedName>
</protein>
<evidence type="ECO:0000313" key="3">
    <source>
        <dbReference type="EMBL" id="QSE97747.1"/>
    </source>
</evidence>
<accession>A0A974WIB3</accession>
<dbReference type="GO" id="GO:0017056">
    <property type="term" value="F:structural constituent of nuclear pore"/>
    <property type="evidence" value="ECO:0007669"/>
    <property type="project" value="InterPro"/>
</dbReference>
<dbReference type="KEGG" id="fuv:JR347_01265"/>
<evidence type="ECO:0000256" key="1">
    <source>
        <dbReference type="SAM" id="SignalP"/>
    </source>
</evidence>
<keyword evidence="4" id="KW-1185">Reference proteome</keyword>
<feature type="chain" id="PRO_5037814020" evidence="1">
    <location>
        <begin position="25"/>
        <end position="1663"/>
    </location>
</feature>